<comment type="function">
    <text evidence="2">Catalyzes the formation of N(4)-acetylcytidine (ac(4)C) at the wobble position of elongator tRNA(Met), using acetate and ATP as substrates. First activates an acetate ion to form acetyladenylate (Ac-AMP) and then transfers the acetyl group to tRNA to form ac(4)C34.</text>
</comment>
<evidence type="ECO:0000256" key="2">
    <source>
        <dbReference type="HAMAP-Rule" id="MF_01539"/>
    </source>
</evidence>
<dbReference type="GO" id="GO:0005524">
    <property type="term" value="F:ATP binding"/>
    <property type="evidence" value="ECO:0007669"/>
    <property type="project" value="UniProtKB-KW"/>
</dbReference>
<keyword evidence="2" id="KW-0547">Nucleotide-binding</keyword>
<dbReference type="AlphaFoldDB" id="A0A9D0ZGD4"/>
<dbReference type="PANTHER" id="PTHR37825">
    <property type="entry name" value="TRNA(MET) CYTIDINE ACETATE LIGASE"/>
    <property type="match status" value="1"/>
</dbReference>
<protein>
    <recommendedName>
        <fullName evidence="2">tRNA(Met) cytidine acetate ligase</fullName>
        <ecNumber evidence="2">6.3.4.-</ecNumber>
    </recommendedName>
</protein>
<keyword evidence="1 2" id="KW-0819">tRNA processing</keyword>
<sequence length="398" mass="42492">MVIAGIVAEYNPFHNGHEWHIRRTREALGEDAVIVCCMSGDFVQRGEAAAYSKFARAEAAARCGADLVFELPLPWALSSAEGFARGTVGLLAQLGAVDVLSFGSECGDADALSAAAEALLDPSLGPEIREALADGVPFAAARQSALALRSPESAALLSTPNNILAVEYIKALYDLRSDMRIITFRREGAEHDGAGSGSIRSASELRTHLAAGRDIAPFIPAAAAEVFAREHALGRGPVSGRDIEPLLLSRLRMLPDEAFEALPDASEGLANRLMRAAREEPGWDGVLSAAKTKRYALSRLRRMCMCACLGIRKGMADGLPPYARILAATARGREALRLIAGRTRIPIITKPAVARELPREALAVFELGASARDLYVLTASAREERRGGSDWRTGPAVL</sequence>
<comment type="similarity">
    <text evidence="2">Belongs to the TmcAL family.</text>
</comment>
<proteinExistence type="inferred from homology"/>
<keyword evidence="2" id="KW-0067">ATP-binding</keyword>
<dbReference type="PANTHER" id="PTHR37825:SF1">
    <property type="entry name" value="TRNA(MET) CYTIDINE ACETATE LIGASE"/>
    <property type="match status" value="1"/>
</dbReference>
<dbReference type="SUPFAM" id="SSF52374">
    <property type="entry name" value="Nucleotidylyl transferase"/>
    <property type="match status" value="1"/>
</dbReference>
<dbReference type="EC" id="6.3.4.-" evidence="2"/>
<dbReference type="Gene3D" id="3.40.50.620">
    <property type="entry name" value="HUPs"/>
    <property type="match status" value="1"/>
</dbReference>
<keyword evidence="2" id="KW-0820">tRNA-binding</keyword>
<reference evidence="3" key="2">
    <citation type="journal article" date="2021" name="PeerJ">
        <title>Extensive microbial diversity within the chicken gut microbiome revealed by metagenomics and culture.</title>
        <authorList>
            <person name="Gilroy R."/>
            <person name="Ravi A."/>
            <person name="Getino M."/>
            <person name="Pursley I."/>
            <person name="Horton D.L."/>
            <person name="Alikhan N.F."/>
            <person name="Baker D."/>
            <person name="Gharbi K."/>
            <person name="Hall N."/>
            <person name="Watson M."/>
            <person name="Adriaenssens E.M."/>
            <person name="Foster-Nyarko E."/>
            <person name="Jarju S."/>
            <person name="Secka A."/>
            <person name="Antonio M."/>
            <person name="Oren A."/>
            <person name="Chaudhuri R.R."/>
            <person name="La Ragione R."/>
            <person name="Hildebrand F."/>
            <person name="Pallen M.J."/>
        </authorList>
    </citation>
    <scope>NUCLEOTIDE SEQUENCE</scope>
    <source>
        <strain evidence="3">ChiBcolR7-354</strain>
    </source>
</reference>
<feature type="binding site" evidence="2">
    <location>
        <begin position="7"/>
        <end position="20"/>
    </location>
    <ligand>
        <name>ATP</name>
        <dbReference type="ChEBI" id="CHEBI:30616"/>
    </ligand>
</feature>
<dbReference type="InterPro" id="IPR008513">
    <property type="entry name" value="tRNA(Met)_cyd_acetate_ligase"/>
</dbReference>
<evidence type="ECO:0000256" key="1">
    <source>
        <dbReference type="ARBA" id="ARBA00022694"/>
    </source>
</evidence>
<dbReference type="HAMAP" id="MF_01539">
    <property type="entry name" value="TmcAL"/>
    <property type="match status" value="1"/>
</dbReference>
<organism evidence="3 4">
    <name type="scientific">Candidatus Scatomorpha intestinavium</name>
    <dbReference type="NCBI Taxonomy" id="2840922"/>
    <lineage>
        <taxon>Bacteria</taxon>
        <taxon>Bacillati</taxon>
        <taxon>Bacillota</taxon>
        <taxon>Clostridia</taxon>
        <taxon>Eubacteriales</taxon>
        <taxon>Candidatus Scatomorpha</taxon>
    </lineage>
</organism>
<dbReference type="Proteomes" id="UP000824262">
    <property type="component" value="Unassembled WGS sequence"/>
</dbReference>
<keyword evidence="2" id="KW-0436">Ligase</keyword>
<feature type="binding site" evidence="2">
    <location>
        <position position="186"/>
    </location>
    <ligand>
        <name>ATP</name>
        <dbReference type="ChEBI" id="CHEBI:30616"/>
    </ligand>
</feature>
<dbReference type="GO" id="GO:0005737">
    <property type="term" value="C:cytoplasm"/>
    <property type="evidence" value="ECO:0007669"/>
    <property type="project" value="UniProtKB-SubCell"/>
</dbReference>
<dbReference type="Pfam" id="PF05636">
    <property type="entry name" value="HIGH_NTase1"/>
    <property type="match status" value="1"/>
</dbReference>
<reference evidence="3" key="1">
    <citation type="submission" date="2020-10" db="EMBL/GenBank/DDBJ databases">
        <authorList>
            <person name="Gilroy R."/>
        </authorList>
    </citation>
    <scope>NUCLEOTIDE SEQUENCE</scope>
    <source>
        <strain evidence="3">ChiBcolR7-354</strain>
    </source>
</reference>
<keyword evidence="2" id="KW-0694">RNA-binding</keyword>
<accession>A0A9D0ZGD4</accession>
<gene>
    <name evidence="2" type="primary">tmcAL</name>
    <name evidence="3" type="ORF">IAB77_06230</name>
</gene>
<dbReference type="InterPro" id="IPR014729">
    <property type="entry name" value="Rossmann-like_a/b/a_fold"/>
</dbReference>
<comment type="subcellular location">
    <subcellularLocation>
        <location evidence="2">Cytoplasm</location>
    </subcellularLocation>
</comment>
<comment type="caution">
    <text evidence="2">Lacks conserved residue(s) required for the propagation of feature annotation.</text>
</comment>
<dbReference type="GO" id="GO:0016879">
    <property type="term" value="F:ligase activity, forming carbon-nitrogen bonds"/>
    <property type="evidence" value="ECO:0007669"/>
    <property type="project" value="UniProtKB-UniRule"/>
</dbReference>
<dbReference type="EMBL" id="DVGA01000062">
    <property type="protein sequence ID" value="HIQ78839.1"/>
    <property type="molecule type" value="Genomic_DNA"/>
</dbReference>
<feature type="binding site" evidence="2">
    <location>
        <position position="103"/>
    </location>
    <ligand>
        <name>ATP</name>
        <dbReference type="ChEBI" id="CHEBI:30616"/>
    </ligand>
</feature>
<evidence type="ECO:0000313" key="4">
    <source>
        <dbReference type="Proteomes" id="UP000824262"/>
    </source>
</evidence>
<feature type="binding site" evidence="2">
    <location>
        <position position="161"/>
    </location>
    <ligand>
        <name>ATP</name>
        <dbReference type="ChEBI" id="CHEBI:30616"/>
    </ligand>
</feature>
<keyword evidence="2" id="KW-0963">Cytoplasm</keyword>
<dbReference type="GO" id="GO:0000049">
    <property type="term" value="F:tRNA binding"/>
    <property type="evidence" value="ECO:0007669"/>
    <property type="project" value="UniProtKB-KW"/>
</dbReference>
<dbReference type="GO" id="GO:0006400">
    <property type="term" value="P:tRNA modification"/>
    <property type="evidence" value="ECO:0007669"/>
    <property type="project" value="UniProtKB-UniRule"/>
</dbReference>
<comment type="catalytic activity">
    <reaction evidence="2">
        <text>cytidine(34) in elongator tRNA(Met) + acetate + ATP = N(4)-acetylcytidine(34) in elongator tRNA(Met) + AMP + diphosphate</text>
        <dbReference type="Rhea" id="RHEA:58144"/>
        <dbReference type="Rhea" id="RHEA-COMP:10693"/>
        <dbReference type="Rhea" id="RHEA-COMP:10694"/>
        <dbReference type="ChEBI" id="CHEBI:30089"/>
        <dbReference type="ChEBI" id="CHEBI:30616"/>
        <dbReference type="ChEBI" id="CHEBI:33019"/>
        <dbReference type="ChEBI" id="CHEBI:74900"/>
        <dbReference type="ChEBI" id="CHEBI:82748"/>
        <dbReference type="ChEBI" id="CHEBI:456215"/>
    </reaction>
</comment>
<name>A0A9D0ZGD4_9FIRM</name>
<comment type="caution">
    <text evidence="3">The sequence shown here is derived from an EMBL/GenBank/DDBJ whole genome shotgun (WGS) entry which is preliminary data.</text>
</comment>
<evidence type="ECO:0000313" key="3">
    <source>
        <dbReference type="EMBL" id="HIQ78839.1"/>
    </source>
</evidence>